<dbReference type="EMBL" id="JBHTAA010000005">
    <property type="protein sequence ID" value="MFC7204315.1"/>
    <property type="molecule type" value="Genomic_DNA"/>
</dbReference>
<feature type="domain" description="DUF7827" evidence="4">
    <location>
        <begin position="34"/>
        <end position="95"/>
    </location>
</feature>
<keyword evidence="2" id="KW-1133">Transmembrane helix</keyword>
<dbReference type="Pfam" id="PF25162">
    <property type="entry name" value="DUF7827"/>
    <property type="match status" value="1"/>
</dbReference>
<evidence type="ECO:0000256" key="2">
    <source>
        <dbReference type="SAM" id="Phobius"/>
    </source>
</evidence>
<dbReference type="InterPro" id="IPR055706">
    <property type="entry name" value="Slg1/2_DUF7282"/>
</dbReference>
<dbReference type="NCBIfam" id="NF045517">
    <property type="entry name" value="halo_surf_dom"/>
    <property type="match status" value="1"/>
</dbReference>
<evidence type="ECO:0000259" key="3">
    <source>
        <dbReference type="Pfam" id="PF23951"/>
    </source>
</evidence>
<feature type="region of interest" description="Disordered" evidence="1">
    <location>
        <begin position="502"/>
        <end position="556"/>
    </location>
</feature>
<dbReference type="InterPro" id="IPR057149">
    <property type="entry name" value="DUF7827"/>
</dbReference>
<keyword evidence="2" id="KW-0472">Membrane</keyword>
<feature type="transmembrane region" description="Helical" evidence="2">
    <location>
        <begin position="554"/>
        <end position="574"/>
    </location>
</feature>
<feature type="compositionally biased region" description="Low complexity" evidence="1">
    <location>
        <begin position="518"/>
        <end position="536"/>
    </location>
</feature>
<keyword evidence="2" id="KW-0812">Transmembrane</keyword>
<dbReference type="Proteomes" id="UP001596481">
    <property type="component" value="Unassembled WGS sequence"/>
</dbReference>
<dbReference type="Pfam" id="PF23951">
    <property type="entry name" value="DUF7282"/>
    <property type="match status" value="1"/>
</dbReference>
<proteinExistence type="predicted"/>
<keyword evidence="6" id="KW-1185">Reference proteome</keyword>
<evidence type="ECO:0000259" key="4">
    <source>
        <dbReference type="Pfam" id="PF25162"/>
    </source>
</evidence>
<evidence type="ECO:0000256" key="1">
    <source>
        <dbReference type="SAM" id="MobiDB-lite"/>
    </source>
</evidence>
<accession>A0ABD5ZGB0</accession>
<sequence length="578" mass="62753">MSSAPRVPALLVVVAVILATVWVPAPAGATNVPSASFSQQVVTVERGDVVEIQVSHSESGTLHIGSDDDGYHLTVELTGSGTTTVTMDTYNSTGSPSTYVSGGGNKTLQTGHLRDPIEPSTYLMNVTIGGVERAISKLEVTPREPSPATTYIAPESLADDELTAENVRSAATERTTVARGDLAVIRLDEHGLESALNADNVTGDAASNGIEVSMTQLEEKMNKEEKTFLATPATGTWVVPDFENDVVYVVWDTSELPMDGEREAYEATVRLRGDENDLVEEDTVIGRTKVTLIEQRVEIDVENETIYPWEPPTTNVTGETTLAPGTQLEIRARAPGQPFLKLIQVTVTENETFARSVEFEEDDRGLVFPLWIRQYRDSTEHTMRLYDSNASLTFIDQETNGTYATLDQVNVSVGGFVRIETADEELLGTSDYLEPGSHENVVVEFDRRILTDTEALAIVYMDKERDQNFSMADDPPYRTNGTIDLNSSNGSIVADDALLQLSPDATTPTPTPTPTPTATPTNETTTTMSTTATETPYPVQSRTPLDPSQEGTNAGIPFSPALVVIALLSLGFIARRRR</sequence>
<comment type="caution">
    <text evidence="5">The sequence shown here is derived from an EMBL/GenBank/DDBJ whole genome shotgun (WGS) entry which is preliminary data.</text>
</comment>
<reference evidence="5 6" key="1">
    <citation type="journal article" date="2019" name="Int. J. Syst. Evol. Microbiol.">
        <title>The Global Catalogue of Microorganisms (GCM) 10K type strain sequencing project: providing services to taxonomists for standard genome sequencing and annotation.</title>
        <authorList>
            <consortium name="The Broad Institute Genomics Platform"/>
            <consortium name="The Broad Institute Genome Sequencing Center for Infectious Disease"/>
            <person name="Wu L."/>
            <person name="Ma J."/>
        </authorList>
    </citation>
    <scope>NUCLEOTIDE SEQUENCE [LARGE SCALE GENOMIC DNA]</scope>
    <source>
        <strain evidence="5 6">DSM 29988</strain>
    </source>
</reference>
<protein>
    <submittedName>
        <fullName evidence="5">BGTF surface domain-containing protein</fullName>
    </submittedName>
</protein>
<feature type="domain" description="DUF7282" evidence="3">
    <location>
        <begin position="390"/>
        <end position="483"/>
    </location>
</feature>
<organism evidence="5 6">
    <name type="scientific">Haloferax namakaokahaiae</name>
    <dbReference type="NCBI Taxonomy" id="1748331"/>
    <lineage>
        <taxon>Archaea</taxon>
        <taxon>Methanobacteriati</taxon>
        <taxon>Methanobacteriota</taxon>
        <taxon>Stenosarchaea group</taxon>
        <taxon>Halobacteria</taxon>
        <taxon>Halobacteriales</taxon>
        <taxon>Haloferacaceae</taxon>
        <taxon>Haloferax</taxon>
    </lineage>
</organism>
<evidence type="ECO:0000313" key="6">
    <source>
        <dbReference type="Proteomes" id="UP001596481"/>
    </source>
</evidence>
<gene>
    <name evidence="5" type="ORF">ACFQJC_12380</name>
</gene>
<dbReference type="AlphaFoldDB" id="A0ABD5ZGB0"/>
<evidence type="ECO:0000313" key="5">
    <source>
        <dbReference type="EMBL" id="MFC7204315.1"/>
    </source>
</evidence>
<dbReference type="RefSeq" id="WP_390223909.1">
    <property type="nucleotide sequence ID" value="NZ_JBHTAA010000005.1"/>
</dbReference>
<name>A0ABD5ZGB0_9EURY</name>